<sequence length="379" mass="41377">MAIVNSIADLRELARRRIPKAIFDYADRGAYDEVTIDRNRRDLAALEFRQRVMVDVSTQSLRTTLVGEDAAMPLAIGPTGLTGLFHADGEMLGARAAEAFGIPFCLSTMSICSIEDVRSVVKKPFWFQLYLMRDRSFNEELIERAKAAQCSALMLTVDMPIQGLRRRDPKNGLSIPPRLTLRNAIDVATKPTWALRVLRGRRRTFGNLAGRMQNTGGLTTLSQWIGSQFDPTVTWRDIEWVRSRWPGRLIVKGILDAEDARLACDSGVDALVVSNHGGRQLDGAPSTISVLPKIAEAVGGRCEVLFDGGVQSGQDVLKALARGARGCLIGKAFLYALAANGEAGVTSALEIISRELQVSMALTGSNDVRRIPANVLQNA</sequence>
<evidence type="ECO:0000313" key="11">
    <source>
        <dbReference type="Proteomes" id="UP000588068"/>
    </source>
</evidence>
<feature type="binding site" evidence="7">
    <location>
        <position position="276"/>
    </location>
    <ligand>
        <name>glyoxylate</name>
        <dbReference type="ChEBI" id="CHEBI:36655"/>
    </ligand>
</feature>
<feature type="binding site" evidence="7">
    <location>
        <position position="274"/>
    </location>
    <ligand>
        <name>FMN</name>
        <dbReference type="ChEBI" id="CHEBI:58210"/>
    </ligand>
</feature>
<dbReference type="GO" id="GO:0007623">
    <property type="term" value="P:circadian rhythm"/>
    <property type="evidence" value="ECO:0007669"/>
    <property type="project" value="InterPro"/>
</dbReference>
<evidence type="ECO:0000256" key="3">
    <source>
        <dbReference type="ARBA" id="ARBA00022643"/>
    </source>
</evidence>
<keyword evidence="2 7" id="KW-0285">Flavoprotein</keyword>
<dbReference type="InterPro" id="IPR012133">
    <property type="entry name" value="Alpha-hydoxy_acid_DH_FMN"/>
</dbReference>
<evidence type="ECO:0000256" key="6">
    <source>
        <dbReference type="PIRSR" id="PIRSR000138-1"/>
    </source>
</evidence>
<feature type="binding site" evidence="7">
    <location>
        <position position="156"/>
    </location>
    <ligand>
        <name>FMN</name>
        <dbReference type="ChEBI" id="CHEBI:58210"/>
    </ligand>
</feature>
<comment type="cofactor">
    <cofactor evidence="1">
        <name>FMN</name>
        <dbReference type="ChEBI" id="CHEBI:58210"/>
    </cofactor>
</comment>
<evidence type="ECO:0000256" key="7">
    <source>
        <dbReference type="PIRSR" id="PIRSR000138-2"/>
    </source>
</evidence>
<feature type="binding site" evidence="7">
    <location>
        <position position="128"/>
    </location>
    <ligand>
        <name>FMN</name>
        <dbReference type="ChEBI" id="CHEBI:58210"/>
    </ligand>
</feature>
<evidence type="ECO:0000259" key="8">
    <source>
        <dbReference type="PROSITE" id="PS51349"/>
    </source>
</evidence>
<dbReference type="AlphaFoldDB" id="A0A841HR86"/>
<dbReference type="PIRSF" id="PIRSF000138">
    <property type="entry name" value="Al-hdrx_acd_dh"/>
    <property type="match status" value="1"/>
</dbReference>
<feature type="domain" description="KaiA C-terminal" evidence="9">
    <location>
        <begin position="1"/>
        <end position="20"/>
    </location>
</feature>
<feature type="binding site" evidence="7">
    <location>
        <begin position="78"/>
        <end position="80"/>
    </location>
    <ligand>
        <name>FMN</name>
        <dbReference type="ChEBI" id="CHEBI:58210"/>
    </ligand>
</feature>
<keyword evidence="4 10" id="KW-0560">Oxidoreductase</keyword>
<dbReference type="NCBIfam" id="NF008398">
    <property type="entry name" value="PRK11197.1"/>
    <property type="match status" value="1"/>
</dbReference>
<comment type="caution">
    <text evidence="10">The sequence shown here is derived from an EMBL/GenBank/DDBJ whole genome shotgun (WGS) entry which is preliminary data.</text>
</comment>
<evidence type="ECO:0000313" key="10">
    <source>
        <dbReference type="EMBL" id="MBB6094542.1"/>
    </source>
</evidence>
<dbReference type="EMBL" id="JACHHZ010000004">
    <property type="protein sequence ID" value="MBB6094542.1"/>
    <property type="molecule type" value="Genomic_DNA"/>
</dbReference>
<dbReference type="RefSeq" id="WP_184333957.1">
    <property type="nucleotide sequence ID" value="NZ_JACHHZ010000004.1"/>
</dbReference>
<dbReference type="SUPFAM" id="SSF51395">
    <property type="entry name" value="FMN-linked oxidoreductases"/>
    <property type="match status" value="1"/>
</dbReference>
<feature type="binding site" evidence="7">
    <location>
        <position position="25"/>
    </location>
    <ligand>
        <name>glyoxylate</name>
        <dbReference type="ChEBI" id="CHEBI:36655"/>
    </ligand>
</feature>
<keyword evidence="3 7" id="KW-0288">FMN</keyword>
<dbReference type="GO" id="GO:0010181">
    <property type="term" value="F:FMN binding"/>
    <property type="evidence" value="ECO:0007669"/>
    <property type="project" value="InterPro"/>
</dbReference>
<feature type="binding site" evidence="7">
    <location>
        <position position="107"/>
    </location>
    <ligand>
        <name>FMN</name>
        <dbReference type="ChEBI" id="CHEBI:58210"/>
    </ligand>
</feature>
<dbReference type="Proteomes" id="UP000588068">
    <property type="component" value="Unassembled WGS sequence"/>
</dbReference>
<organism evidence="10 11">
    <name type="scientific">Povalibacter uvarum</name>
    <dbReference type="NCBI Taxonomy" id="732238"/>
    <lineage>
        <taxon>Bacteria</taxon>
        <taxon>Pseudomonadati</taxon>
        <taxon>Pseudomonadota</taxon>
        <taxon>Gammaproteobacteria</taxon>
        <taxon>Steroidobacterales</taxon>
        <taxon>Steroidobacteraceae</taxon>
        <taxon>Povalibacter</taxon>
    </lineage>
</organism>
<dbReference type="InterPro" id="IPR008259">
    <property type="entry name" value="FMN_hydac_DH_AS"/>
</dbReference>
<feature type="binding site" evidence="7">
    <location>
        <position position="279"/>
    </location>
    <ligand>
        <name>glyoxylate</name>
        <dbReference type="ChEBI" id="CHEBI:36655"/>
    </ligand>
</feature>
<dbReference type="Pfam" id="PF01070">
    <property type="entry name" value="FMN_dh"/>
    <property type="match status" value="1"/>
</dbReference>
<dbReference type="InterPro" id="IPR013785">
    <property type="entry name" value="Aldolase_TIM"/>
</dbReference>
<feature type="active site" description="Proton acceptor" evidence="6">
    <location>
        <position position="276"/>
    </location>
</feature>
<feature type="domain" description="FMN hydroxy acid dehydrogenase" evidence="8">
    <location>
        <begin position="1"/>
        <end position="379"/>
    </location>
</feature>
<keyword evidence="11" id="KW-1185">Reference proteome</keyword>
<protein>
    <submittedName>
        <fullName evidence="10">L-lactate dehydrogenase (Cytochrome)</fullName>
        <ecNumber evidence="10">1.1.2.3</ecNumber>
    </submittedName>
</protein>
<dbReference type="InterPro" id="IPR020856">
    <property type="entry name" value="Circadian_clock_protein_KaiA_C"/>
</dbReference>
<proteinExistence type="inferred from homology"/>
<feature type="binding site" evidence="7">
    <location>
        <position position="165"/>
    </location>
    <ligand>
        <name>glyoxylate</name>
        <dbReference type="ChEBI" id="CHEBI:36655"/>
    </ligand>
</feature>
<dbReference type="FunFam" id="3.20.20.70:FF:000029">
    <property type="entry name" value="L-lactate dehydrogenase"/>
    <property type="match status" value="1"/>
</dbReference>
<dbReference type="PANTHER" id="PTHR10578:SF85">
    <property type="entry name" value="L-LACTATE DEHYDROGENASE"/>
    <property type="match status" value="1"/>
</dbReference>
<evidence type="ECO:0000256" key="4">
    <source>
        <dbReference type="ARBA" id="ARBA00023002"/>
    </source>
</evidence>
<dbReference type="PROSITE" id="PS51431">
    <property type="entry name" value="KAIA_C"/>
    <property type="match status" value="1"/>
</dbReference>
<dbReference type="CDD" id="cd02809">
    <property type="entry name" value="alpha_hydroxyacid_oxid_FMN"/>
    <property type="match status" value="1"/>
</dbReference>
<gene>
    <name evidence="10" type="ORF">HNQ60_003429</name>
</gene>
<dbReference type="PROSITE" id="PS51349">
    <property type="entry name" value="FMN_HYDROXY_ACID_DH_2"/>
    <property type="match status" value="1"/>
</dbReference>
<dbReference type="PROSITE" id="PS00557">
    <property type="entry name" value="FMN_HYDROXY_ACID_DH_1"/>
    <property type="match status" value="1"/>
</dbReference>
<accession>A0A841HR86</accession>
<dbReference type="GO" id="GO:0009060">
    <property type="term" value="P:aerobic respiration"/>
    <property type="evidence" value="ECO:0007669"/>
    <property type="project" value="TreeGrafter"/>
</dbReference>
<dbReference type="Gene3D" id="3.20.20.70">
    <property type="entry name" value="Aldolase class I"/>
    <property type="match status" value="1"/>
</dbReference>
<reference evidence="10 11" key="1">
    <citation type="submission" date="2020-08" db="EMBL/GenBank/DDBJ databases">
        <title>Genomic Encyclopedia of Type Strains, Phase IV (KMG-IV): sequencing the most valuable type-strain genomes for metagenomic binning, comparative biology and taxonomic classification.</title>
        <authorList>
            <person name="Goeker M."/>
        </authorList>
    </citation>
    <scope>NUCLEOTIDE SEQUENCE [LARGE SCALE GENOMIC DNA]</scope>
    <source>
        <strain evidence="10 11">DSM 26723</strain>
    </source>
</reference>
<evidence type="ECO:0000256" key="1">
    <source>
        <dbReference type="ARBA" id="ARBA00001917"/>
    </source>
</evidence>
<feature type="binding site" evidence="7">
    <location>
        <position position="252"/>
    </location>
    <ligand>
        <name>FMN</name>
        <dbReference type="ChEBI" id="CHEBI:58210"/>
    </ligand>
</feature>
<feature type="binding site" evidence="7">
    <location>
        <position position="130"/>
    </location>
    <ligand>
        <name>FMN</name>
        <dbReference type="ChEBI" id="CHEBI:58210"/>
    </ligand>
</feature>
<comment type="similarity">
    <text evidence="5">Belongs to the FMN-dependent alpha-hydroxy acid dehydrogenase family.</text>
</comment>
<name>A0A841HR86_9GAMM</name>
<dbReference type="InterPro" id="IPR037396">
    <property type="entry name" value="FMN_HAD"/>
</dbReference>
<dbReference type="GO" id="GO:0004459">
    <property type="term" value="F:L-lactate dehydrogenase (NAD+) activity"/>
    <property type="evidence" value="ECO:0007669"/>
    <property type="project" value="TreeGrafter"/>
</dbReference>
<evidence type="ECO:0000256" key="5">
    <source>
        <dbReference type="ARBA" id="ARBA00024042"/>
    </source>
</evidence>
<dbReference type="GO" id="GO:0005886">
    <property type="term" value="C:plasma membrane"/>
    <property type="evidence" value="ECO:0007669"/>
    <property type="project" value="TreeGrafter"/>
</dbReference>
<evidence type="ECO:0000259" key="9">
    <source>
        <dbReference type="PROSITE" id="PS51431"/>
    </source>
</evidence>
<dbReference type="InterPro" id="IPR000262">
    <property type="entry name" value="FMN-dep_DH"/>
</dbReference>
<evidence type="ECO:0000256" key="2">
    <source>
        <dbReference type="ARBA" id="ARBA00022630"/>
    </source>
</evidence>
<dbReference type="PANTHER" id="PTHR10578">
    <property type="entry name" value="S -2-HYDROXY-ACID OXIDASE-RELATED"/>
    <property type="match status" value="1"/>
</dbReference>
<dbReference type="EC" id="1.1.2.3" evidence="10"/>
<dbReference type="GO" id="GO:0004460">
    <property type="term" value="F:L-lactate dehydrogenase (cytochrome) activity"/>
    <property type="evidence" value="ECO:0007669"/>
    <property type="project" value="UniProtKB-EC"/>
</dbReference>